<evidence type="ECO:0000256" key="1">
    <source>
        <dbReference type="ARBA" id="ARBA00010062"/>
    </source>
</evidence>
<comment type="similarity">
    <text evidence="1">Belongs to the leucine-binding protein family.</text>
</comment>
<proteinExistence type="inferred from homology"/>
<evidence type="ECO:0000256" key="3">
    <source>
        <dbReference type="ARBA" id="ARBA00022729"/>
    </source>
</evidence>
<keyword evidence="7" id="KW-1185">Reference proteome</keyword>
<sequence>MLVRSAKQGAFRGCQPGRLAGFPESRTSNGWMAVAKRHEFVIFRARGDFRPPARMSVRTPRAARGPPLHRRGPRSIDHLQRRYPMARLRAQPFVPPRIARRIATLVATAALLLGGTAFAEPGVDNDTVVLGHTGALSGPLAELNKEYIGGANLYFNQVNERGGVNGRRIRLVTLDDAYDPNRAAENTQALVFQHKVFALFASFGTGPSLQAAQVATTARIPLFAPYSGAESLREPRNPYVFHVRASYAQEVEKIVDHLTKVGVKSIGIVHHADPFGQAGYDAARAALAKRDLTPAVVAPIESSGADAVETVRKIVSVSPAAVIMITAGESSSVFLRLLQESPVQPMVYGLSVISSTQLVRDLGEKAHGLVVAQVMPSPFRIDYPFVREYRQAAQANNVPLSYASLEGYVAARSFTEALRRGGRDLTRERLIAALESMGDWDVGGMNLAFSSRRNVGMDYVDLAVISRGSFGR</sequence>
<keyword evidence="2" id="KW-0813">Transport</keyword>
<dbReference type="InterPro" id="IPR000709">
    <property type="entry name" value="Leu_Ile_Val-bd"/>
</dbReference>
<dbReference type="SUPFAM" id="SSF53822">
    <property type="entry name" value="Periplasmic binding protein-like I"/>
    <property type="match status" value="1"/>
</dbReference>
<gene>
    <name evidence="6" type="ORF">E6O51_02385</name>
</gene>
<evidence type="ECO:0000313" key="6">
    <source>
        <dbReference type="EMBL" id="THF64191.1"/>
    </source>
</evidence>
<dbReference type="OrthoDB" id="9777352at2"/>
<name>A0A4S4AW27_9RHOO</name>
<dbReference type="PANTHER" id="PTHR47235">
    <property type="entry name" value="BLR6548 PROTEIN"/>
    <property type="match status" value="1"/>
</dbReference>
<dbReference type="Gene3D" id="3.40.50.2300">
    <property type="match status" value="2"/>
</dbReference>
<organism evidence="6 7">
    <name type="scientific">Pseudothauera rhizosphaerae</name>
    <dbReference type="NCBI Taxonomy" id="2565932"/>
    <lineage>
        <taxon>Bacteria</taxon>
        <taxon>Pseudomonadati</taxon>
        <taxon>Pseudomonadota</taxon>
        <taxon>Betaproteobacteria</taxon>
        <taxon>Rhodocyclales</taxon>
        <taxon>Zoogloeaceae</taxon>
        <taxon>Pseudothauera</taxon>
    </lineage>
</organism>
<evidence type="ECO:0000313" key="7">
    <source>
        <dbReference type="Proteomes" id="UP000307956"/>
    </source>
</evidence>
<evidence type="ECO:0000256" key="4">
    <source>
        <dbReference type="ARBA" id="ARBA00022970"/>
    </source>
</evidence>
<evidence type="ECO:0000259" key="5">
    <source>
        <dbReference type="Pfam" id="PF13458"/>
    </source>
</evidence>
<dbReference type="EMBL" id="SSOD01000002">
    <property type="protein sequence ID" value="THF64191.1"/>
    <property type="molecule type" value="Genomic_DNA"/>
</dbReference>
<dbReference type="Pfam" id="PF13458">
    <property type="entry name" value="Peripla_BP_6"/>
    <property type="match status" value="1"/>
</dbReference>
<dbReference type="AlphaFoldDB" id="A0A4S4AW27"/>
<accession>A0A4S4AW27</accession>
<evidence type="ECO:0000256" key="2">
    <source>
        <dbReference type="ARBA" id="ARBA00022448"/>
    </source>
</evidence>
<dbReference type="Proteomes" id="UP000307956">
    <property type="component" value="Unassembled WGS sequence"/>
</dbReference>
<dbReference type="PANTHER" id="PTHR47235:SF1">
    <property type="entry name" value="BLR6548 PROTEIN"/>
    <property type="match status" value="1"/>
</dbReference>
<comment type="caution">
    <text evidence="6">The sequence shown here is derived from an EMBL/GenBank/DDBJ whole genome shotgun (WGS) entry which is preliminary data.</text>
</comment>
<dbReference type="InterPro" id="IPR028082">
    <property type="entry name" value="Peripla_BP_I"/>
</dbReference>
<reference evidence="6 7" key="1">
    <citation type="submission" date="2019-04" db="EMBL/GenBank/DDBJ databases">
        <title>Azoarcus rhizosphaerae sp. nov. isolated from rhizosphere of Ficus religiosa.</title>
        <authorList>
            <person name="Lin S.-Y."/>
            <person name="Hameed A."/>
            <person name="Hsu Y.-H."/>
            <person name="Young C.-C."/>
        </authorList>
    </citation>
    <scope>NUCLEOTIDE SEQUENCE [LARGE SCALE GENOMIC DNA]</scope>
    <source>
        <strain evidence="6 7">CC-YHH848</strain>
    </source>
</reference>
<dbReference type="GO" id="GO:0006865">
    <property type="term" value="P:amino acid transport"/>
    <property type="evidence" value="ECO:0007669"/>
    <property type="project" value="UniProtKB-KW"/>
</dbReference>
<dbReference type="InterPro" id="IPR028081">
    <property type="entry name" value="Leu-bd"/>
</dbReference>
<protein>
    <submittedName>
        <fullName evidence="6">ABC transporter permease</fullName>
    </submittedName>
</protein>
<dbReference type="CDD" id="cd06326">
    <property type="entry name" value="PBP1_ABC_ligand_binding-like"/>
    <property type="match status" value="1"/>
</dbReference>
<keyword evidence="4" id="KW-0029">Amino-acid transport</keyword>
<dbReference type="PRINTS" id="PR00337">
    <property type="entry name" value="LEUILEVALBP"/>
</dbReference>
<feature type="domain" description="Leucine-binding protein" evidence="5">
    <location>
        <begin position="127"/>
        <end position="457"/>
    </location>
</feature>
<keyword evidence="3" id="KW-0732">Signal</keyword>